<comment type="caution">
    <text evidence="2">The sequence shown here is derived from an EMBL/GenBank/DDBJ whole genome shotgun (WGS) entry which is preliminary data.</text>
</comment>
<keyword evidence="3" id="KW-1185">Reference proteome</keyword>
<accession>A0ABN9PG78</accession>
<feature type="non-terminal residue" evidence="2">
    <location>
        <position position="1"/>
    </location>
</feature>
<gene>
    <name evidence="2" type="ORF">PCOR1329_LOCUS2712</name>
</gene>
<proteinExistence type="predicted"/>
<evidence type="ECO:0000313" key="2">
    <source>
        <dbReference type="EMBL" id="CAK0791949.1"/>
    </source>
</evidence>
<protein>
    <submittedName>
        <fullName evidence="2">Uncharacterized protein</fullName>
    </submittedName>
</protein>
<organism evidence="2 3">
    <name type="scientific">Prorocentrum cordatum</name>
    <dbReference type="NCBI Taxonomy" id="2364126"/>
    <lineage>
        <taxon>Eukaryota</taxon>
        <taxon>Sar</taxon>
        <taxon>Alveolata</taxon>
        <taxon>Dinophyceae</taxon>
        <taxon>Prorocentrales</taxon>
        <taxon>Prorocentraceae</taxon>
        <taxon>Prorocentrum</taxon>
    </lineage>
</organism>
<dbReference type="Proteomes" id="UP001189429">
    <property type="component" value="Unassembled WGS sequence"/>
</dbReference>
<dbReference type="EMBL" id="CAUYUJ010000683">
    <property type="protein sequence ID" value="CAK0791949.1"/>
    <property type="molecule type" value="Genomic_DNA"/>
</dbReference>
<reference evidence="2" key="1">
    <citation type="submission" date="2023-10" db="EMBL/GenBank/DDBJ databases">
        <authorList>
            <person name="Chen Y."/>
            <person name="Shah S."/>
            <person name="Dougan E. K."/>
            <person name="Thang M."/>
            <person name="Chan C."/>
        </authorList>
    </citation>
    <scope>NUCLEOTIDE SEQUENCE [LARGE SCALE GENOMIC DNA]</scope>
</reference>
<sequence>DAVSFIPEPRGQGVQDGHAASEVLIEGVRVEHEGQTDAGAGAEDPATGAFGPSPYAVASSCEDCEGVCCSSEESGLGAGLGTGDADGALACSASPATSSGPSCDVLEYLVRYDAVVLSSGGNDPPREERVAVAVRGDAVVGATWWRARASVACAWLGVPDAEEPLHDEGAAGARGQESDDQQEEPRGRRLERAFLLERAEAFESLQARFARLAAQASRVRELAGAREVHELVGARLCSMDLTVDSVDAVHYLEELHRA</sequence>
<evidence type="ECO:0000313" key="3">
    <source>
        <dbReference type="Proteomes" id="UP001189429"/>
    </source>
</evidence>
<name>A0ABN9PG78_9DINO</name>
<feature type="non-terminal residue" evidence="2">
    <location>
        <position position="258"/>
    </location>
</feature>
<feature type="region of interest" description="Disordered" evidence="1">
    <location>
        <begin position="164"/>
        <end position="187"/>
    </location>
</feature>
<evidence type="ECO:0000256" key="1">
    <source>
        <dbReference type="SAM" id="MobiDB-lite"/>
    </source>
</evidence>